<evidence type="ECO:0000256" key="1">
    <source>
        <dbReference type="SAM" id="MobiDB-lite"/>
    </source>
</evidence>
<feature type="compositionally biased region" description="Basic and acidic residues" evidence="1">
    <location>
        <begin position="8"/>
        <end position="20"/>
    </location>
</feature>
<reference evidence="2" key="2">
    <citation type="journal article" date="2024" name="Plant">
        <title>Genomic evolution and insights into agronomic trait innovations of Sesamum species.</title>
        <authorList>
            <person name="Miao H."/>
            <person name="Wang L."/>
            <person name="Qu L."/>
            <person name="Liu H."/>
            <person name="Sun Y."/>
            <person name="Le M."/>
            <person name="Wang Q."/>
            <person name="Wei S."/>
            <person name="Zheng Y."/>
            <person name="Lin W."/>
            <person name="Duan Y."/>
            <person name="Cao H."/>
            <person name="Xiong S."/>
            <person name="Wang X."/>
            <person name="Wei L."/>
            <person name="Li C."/>
            <person name="Ma Q."/>
            <person name="Ju M."/>
            <person name="Zhao R."/>
            <person name="Li G."/>
            <person name="Mu C."/>
            <person name="Tian Q."/>
            <person name="Mei H."/>
            <person name="Zhang T."/>
            <person name="Gao T."/>
            <person name="Zhang H."/>
        </authorList>
    </citation>
    <scope>NUCLEOTIDE SEQUENCE</scope>
    <source>
        <strain evidence="2">KEN1</strain>
    </source>
</reference>
<proteinExistence type="predicted"/>
<feature type="region of interest" description="Disordered" evidence="1">
    <location>
        <begin position="1"/>
        <end position="26"/>
    </location>
</feature>
<comment type="caution">
    <text evidence="2">The sequence shown here is derived from an EMBL/GenBank/DDBJ whole genome shotgun (WGS) entry which is preliminary data.</text>
</comment>
<organism evidence="2">
    <name type="scientific">Sesamum latifolium</name>
    <dbReference type="NCBI Taxonomy" id="2727402"/>
    <lineage>
        <taxon>Eukaryota</taxon>
        <taxon>Viridiplantae</taxon>
        <taxon>Streptophyta</taxon>
        <taxon>Embryophyta</taxon>
        <taxon>Tracheophyta</taxon>
        <taxon>Spermatophyta</taxon>
        <taxon>Magnoliopsida</taxon>
        <taxon>eudicotyledons</taxon>
        <taxon>Gunneridae</taxon>
        <taxon>Pentapetalae</taxon>
        <taxon>asterids</taxon>
        <taxon>lamiids</taxon>
        <taxon>Lamiales</taxon>
        <taxon>Pedaliaceae</taxon>
        <taxon>Sesamum</taxon>
    </lineage>
</organism>
<gene>
    <name evidence="2" type="ORF">Slati_0960400</name>
</gene>
<feature type="region of interest" description="Disordered" evidence="1">
    <location>
        <begin position="44"/>
        <end position="91"/>
    </location>
</feature>
<protein>
    <submittedName>
        <fullName evidence="2">Uncharacterized protein</fullName>
    </submittedName>
</protein>
<accession>A0AAW2XTH8</accession>
<evidence type="ECO:0000313" key="2">
    <source>
        <dbReference type="EMBL" id="KAL0456212.1"/>
    </source>
</evidence>
<reference evidence="2" key="1">
    <citation type="submission" date="2020-06" db="EMBL/GenBank/DDBJ databases">
        <authorList>
            <person name="Li T."/>
            <person name="Hu X."/>
            <person name="Zhang T."/>
            <person name="Song X."/>
            <person name="Zhang H."/>
            <person name="Dai N."/>
            <person name="Sheng W."/>
            <person name="Hou X."/>
            <person name="Wei L."/>
        </authorList>
    </citation>
    <scope>NUCLEOTIDE SEQUENCE</scope>
    <source>
        <strain evidence="2">KEN1</strain>
        <tissue evidence="2">Leaf</tissue>
    </source>
</reference>
<dbReference type="EMBL" id="JACGWN010000003">
    <property type="protein sequence ID" value="KAL0456212.1"/>
    <property type="molecule type" value="Genomic_DNA"/>
</dbReference>
<dbReference type="AlphaFoldDB" id="A0AAW2XTH8"/>
<name>A0AAW2XTH8_9LAMI</name>
<sequence length="91" mass="9634">MGSSGGGSRHDDPYEARGRALDQGTRRWSLQQAVVAQRRLVDESFDEEKVAPGPGSSEAGEELSTVGGEGVRATSSILADRVSSGTWMPKD</sequence>